<feature type="region of interest" description="Disordered" evidence="2">
    <location>
        <begin position="114"/>
        <end position="142"/>
    </location>
</feature>
<comment type="caution">
    <text evidence="3">The sequence shown here is derived from an EMBL/GenBank/DDBJ whole genome shotgun (WGS) entry which is preliminary data.</text>
</comment>
<name>A0ABT0PE23_9GAMM</name>
<feature type="compositionally biased region" description="Basic and acidic residues" evidence="2">
    <location>
        <begin position="114"/>
        <end position="123"/>
    </location>
</feature>
<proteinExistence type="predicted"/>
<dbReference type="Proteomes" id="UP001203338">
    <property type="component" value="Unassembled WGS sequence"/>
</dbReference>
<accession>A0ABT0PE23</accession>
<organism evidence="3 4">
    <name type="scientific">Parendozoicomonas callyspongiae</name>
    <dbReference type="NCBI Taxonomy" id="2942213"/>
    <lineage>
        <taxon>Bacteria</taxon>
        <taxon>Pseudomonadati</taxon>
        <taxon>Pseudomonadota</taxon>
        <taxon>Gammaproteobacteria</taxon>
        <taxon>Oceanospirillales</taxon>
        <taxon>Endozoicomonadaceae</taxon>
        <taxon>Parendozoicomonas</taxon>
    </lineage>
</organism>
<feature type="compositionally biased region" description="Polar residues" evidence="2">
    <location>
        <begin position="124"/>
        <end position="137"/>
    </location>
</feature>
<keyword evidence="1" id="KW-0732">Signal</keyword>
<protein>
    <submittedName>
        <fullName evidence="3">DUF2608 domain-containing protein</fullName>
    </submittedName>
</protein>
<dbReference type="SUPFAM" id="SSF56784">
    <property type="entry name" value="HAD-like"/>
    <property type="match status" value="1"/>
</dbReference>
<dbReference type="CDD" id="cd01427">
    <property type="entry name" value="HAD_like"/>
    <property type="match status" value="1"/>
</dbReference>
<dbReference type="InterPro" id="IPR036412">
    <property type="entry name" value="HAD-like_sf"/>
</dbReference>
<dbReference type="RefSeq" id="WP_249698504.1">
    <property type="nucleotide sequence ID" value="NZ_JAMFLX010000006.1"/>
</dbReference>
<evidence type="ECO:0000256" key="1">
    <source>
        <dbReference type="ARBA" id="ARBA00022729"/>
    </source>
</evidence>
<dbReference type="Gene3D" id="3.40.50.1000">
    <property type="entry name" value="HAD superfamily/HAD-like"/>
    <property type="match status" value="1"/>
</dbReference>
<dbReference type="InterPro" id="IPR023214">
    <property type="entry name" value="HAD_sf"/>
</dbReference>
<gene>
    <name evidence="3" type="ORF">M3P05_05920</name>
</gene>
<evidence type="ECO:0000313" key="3">
    <source>
        <dbReference type="EMBL" id="MCL6269476.1"/>
    </source>
</evidence>
<reference evidence="3 4" key="1">
    <citation type="submission" date="2022-05" db="EMBL/GenBank/DDBJ databases">
        <authorList>
            <person name="Park J.-S."/>
        </authorList>
    </citation>
    <scope>NUCLEOTIDE SEQUENCE [LARGE SCALE GENOMIC DNA]</scope>
    <source>
        <strain evidence="3 4">2012CJ34-2</strain>
    </source>
</reference>
<keyword evidence="4" id="KW-1185">Reference proteome</keyword>
<evidence type="ECO:0000256" key="2">
    <source>
        <dbReference type="SAM" id="MobiDB-lite"/>
    </source>
</evidence>
<dbReference type="Pfam" id="PF11019">
    <property type="entry name" value="DUF2608"/>
    <property type="match status" value="1"/>
</dbReference>
<sequence>MFGYLKNEIRRTHLETLDDLIAAGHFPEALQFIDAAIALDLEGEQELLQVQGRILETMATLVEQRSKIKIFEKDLPKEAMVNYLLWLSDKNHPTAQEFYDELNTWGSITLPEELDRKHREKSPPKQNTPHVTHQSSRAGLPSLEELHERGTTDIRGSINRLDVSKSLRPRDTVLQSIREAQVAQPVAAVRHENVQTINELPGLILPGSRPLVIFDIDETLVARDVVGGEVKKTAVNPDTIQIINQIKSQNPHGKVIVMTKGDSESTREKLAAGKIPEELFHDIEIVQGQDNNKGDRLAQYLERKGFNPDQVYFVDDMEGFCEQVEDCYRDRGIACQTFVFTGALPMAFRCNAQAMGTSIASLVGQHNALHQAANERIGKRFT</sequence>
<dbReference type="InterPro" id="IPR022565">
    <property type="entry name" value="DUF2608"/>
</dbReference>
<evidence type="ECO:0000313" key="4">
    <source>
        <dbReference type="Proteomes" id="UP001203338"/>
    </source>
</evidence>
<dbReference type="EMBL" id="JAMFLX010000006">
    <property type="protein sequence ID" value="MCL6269476.1"/>
    <property type="molecule type" value="Genomic_DNA"/>
</dbReference>